<evidence type="ECO:0000256" key="1">
    <source>
        <dbReference type="SAM" id="MobiDB-lite"/>
    </source>
</evidence>
<name>A0AAV7UYR4_PLEWA</name>
<gene>
    <name evidence="2" type="ORF">NDU88_003528</name>
</gene>
<evidence type="ECO:0000313" key="3">
    <source>
        <dbReference type="Proteomes" id="UP001066276"/>
    </source>
</evidence>
<dbReference type="AlphaFoldDB" id="A0AAV7UYR4"/>
<keyword evidence="3" id="KW-1185">Reference proteome</keyword>
<reference evidence="2" key="1">
    <citation type="journal article" date="2022" name="bioRxiv">
        <title>Sequencing and chromosome-scale assembly of the giantPleurodeles waltlgenome.</title>
        <authorList>
            <person name="Brown T."/>
            <person name="Elewa A."/>
            <person name="Iarovenko S."/>
            <person name="Subramanian E."/>
            <person name="Araus A.J."/>
            <person name="Petzold A."/>
            <person name="Susuki M."/>
            <person name="Suzuki K.-i.T."/>
            <person name="Hayashi T."/>
            <person name="Toyoda A."/>
            <person name="Oliveira C."/>
            <person name="Osipova E."/>
            <person name="Leigh N.D."/>
            <person name="Simon A."/>
            <person name="Yun M.H."/>
        </authorList>
    </citation>
    <scope>NUCLEOTIDE SEQUENCE</scope>
    <source>
        <strain evidence="2">20211129_DDA</strain>
        <tissue evidence="2">Liver</tissue>
    </source>
</reference>
<comment type="caution">
    <text evidence="2">The sequence shown here is derived from an EMBL/GenBank/DDBJ whole genome shotgun (WGS) entry which is preliminary data.</text>
</comment>
<sequence length="115" mass="11587">MGSLGTGQWFKAVGSETPGTPLCGDLPLLGKGGSAVGFTPPVSSLEWDPVVLALDKDRTGSPGLGLGEGMMPSPARLSRAPQGSTRNTVCLTNKKSRVKEGGGIKAQITPGGPEG</sequence>
<dbReference type="Proteomes" id="UP001066276">
    <property type="component" value="Chromosome 2_2"/>
</dbReference>
<dbReference type="EMBL" id="JANPWB010000004">
    <property type="protein sequence ID" value="KAJ1194239.1"/>
    <property type="molecule type" value="Genomic_DNA"/>
</dbReference>
<protein>
    <submittedName>
        <fullName evidence="2">Uncharacterized protein</fullName>
    </submittedName>
</protein>
<proteinExistence type="predicted"/>
<organism evidence="2 3">
    <name type="scientific">Pleurodeles waltl</name>
    <name type="common">Iberian ribbed newt</name>
    <dbReference type="NCBI Taxonomy" id="8319"/>
    <lineage>
        <taxon>Eukaryota</taxon>
        <taxon>Metazoa</taxon>
        <taxon>Chordata</taxon>
        <taxon>Craniata</taxon>
        <taxon>Vertebrata</taxon>
        <taxon>Euteleostomi</taxon>
        <taxon>Amphibia</taxon>
        <taxon>Batrachia</taxon>
        <taxon>Caudata</taxon>
        <taxon>Salamandroidea</taxon>
        <taxon>Salamandridae</taxon>
        <taxon>Pleurodelinae</taxon>
        <taxon>Pleurodeles</taxon>
    </lineage>
</organism>
<feature type="region of interest" description="Disordered" evidence="1">
    <location>
        <begin position="61"/>
        <end position="87"/>
    </location>
</feature>
<evidence type="ECO:0000313" key="2">
    <source>
        <dbReference type="EMBL" id="KAJ1194239.1"/>
    </source>
</evidence>
<accession>A0AAV7UYR4</accession>